<evidence type="ECO:0000256" key="14">
    <source>
        <dbReference type="SAM" id="Coils"/>
    </source>
</evidence>
<dbReference type="PRINTS" id="PR00344">
    <property type="entry name" value="BCTRLSENSOR"/>
</dbReference>
<dbReference type="SUPFAM" id="SSF158472">
    <property type="entry name" value="HAMP domain-like"/>
    <property type="match status" value="1"/>
</dbReference>
<dbReference type="SMART" id="SM00388">
    <property type="entry name" value="HisKA"/>
    <property type="match status" value="1"/>
</dbReference>
<dbReference type="CDD" id="cd17574">
    <property type="entry name" value="REC_OmpR"/>
    <property type="match status" value="1"/>
</dbReference>
<dbReference type="SUPFAM" id="SSF52172">
    <property type="entry name" value="CheY-like"/>
    <property type="match status" value="1"/>
</dbReference>
<evidence type="ECO:0000256" key="8">
    <source>
        <dbReference type="ARBA" id="ARBA00022777"/>
    </source>
</evidence>
<dbReference type="RefSeq" id="WP_044151403.1">
    <property type="nucleotide sequence ID" value="NZ_QVFV01000005.1"/>
</dbReference>
<dbReference type="InterPro" id="IPR003660">
    <property type="entry name" value="HAMP_dom"/>
</dbReference>
<dbReference type="Gene3D" id="3.30.565.10">
    <property type="entry name" value="Histidine kinase-like ATPase, C-terminal domain"/>
    <property type="match status" value="1"/>
</dbReference>
<dbReference type="PANTHER" id="PTHR43047:SF72">
    <property type="entry name" value="OSMOSENSING HISTIDINE PROTEIN KINASE SLN1"/>
    <property type="match status" value="1"/>
</dbReference>
<dbReference type="SMART" id="SM00304">
    <property type="entry name" value="HAMP"/>
    <property type="match status" value="1"/>
</dbReference>
<evidence type="ECO:0000256" key="12">
    <source>
        <dbReference type="PROSITE-ProRule" id="PRU00169"/>
    </source>
</evidence>
<dbReference type="Gene3D" id="6.10.340.10">
    <property type="match status" value="1"/>
</dbReference>
<feature type="repeat" description="TPR" evidence="13">
    <location>
        <begin position="1163"/>
        <end position="1196"/>
    </location>
</feature>
<dbReference type="InterPro" id="IPR001789">
    <property type="entry name" value="Sig_transdc_resp-reg_receiver"/>
</dbReference>
<keyword evidence="10" id="KW-0902">Two-component regulatory system</keyword>
<dbReference type="InterPro" id="IPR003661">
    <property type="entry name" value="HisK_dim/P_dom"/>
</dbReference>
<evidence type="ECO:0000259" key="17">
    <source>
        <dbReference type="PROSITE" id="PS50109"/>
    </source>
</evidence>
<evidence type="ECO:0000313" key="21">
    <source>
        <dbReference type="EMBL" id="RZM76610.1"/>
    </source>
</evidence>
<evidence type="ECO:0000259" key="19">
    <source>
        <dbReference type="PROSITE" id="PS50125"/>
    </source>
</evidence>
<accession>A0A4Q7E2G2</accession>
<dbReference type="PROSITE" id="PS50125">
    <property type="entry name" value="GUANYLATE_CYCLASE_2"/>
    <property type="match status" value="1"/>
</dbReference>
<dbReference type="CDD" id="cd06225">
    <property type="entry name" value="HAMP"/>
    <property type="match status" value="1"/>
</dbReference>
<feature type="domain" description="Response regulatory" evidence="18">
    <location>
        <begin position="817"/>
        <end position="934"/>
    </location>
</feature>
<dbReference type="InterPro" id="IPR001054">
    <property type="entry name" value="A/G_cyclase"/>
</dbReference>
<dbReference type="OrthoDB" id="337251at2"/>
<feature type="domain" description="Histidine kinase" evidence="17">
    <location>
        <begin position="449"/>
        <end position="749"/>
    </location>
</feature>
<dbReference type="InterPro" id="IPR033479">
    <property type="entry name" value="dCache_1"/>
</dbReference>
<dbReference type="InterPro" id="IPR036890">
    <property type="entry name" value="HATPase_C_sf"/>
</dbReference>
<dbReference type="GO" id="GO:0009927">
    <property type="term" value="F:histidine phosphotransfer kinase activity"/>
    <property type="evidence" value="ECO:0007669"/>
    <property type="project" value="TreeGrafter"/>
</dbReference>
<evidence type="ECO:0000256" key="10">
    <source>
        <dbReference type="ARBA" id="ARBA00023012"/>
    </source>
</evidence>
<evidence type="ECO:0000256" key="4">
    <source>
        <dbReference type="ARBA" id="ARBA00022475"/>
    </source>
</evidence>
<dbReference type="InterPro" id="IPR019734">
    <property type="entry name" value="TPR_rpt"/>
</dbReference>
<dbReference type="AlphaFoldDB" id="A0A4Q7E2G2"/>
<name>A0A4Q7E2G2_9CYAN</name>
<keyword evidence="9 16" id="KW-1133">Transmembrane helix</keyword>
<evidence type="ECO:0000313" key="22">
    <source>
        <dbReference type="Proteomes" id="UP000292459"/>
    </source>
</evidence>
<dbReference type="GO" id="GO:0000155">
    <property type="term" value="F:phosphorelay sensor kinase activity"/>
    <property type="evidence" value="ECO:0007669"/>
    <property type="project" value="InterPro"/>
</dbReference>
<comment type="caution">
    <text evidence="21">The sequence shown here is derived from an EMBL/GenBank/DDBJ whole genome shotgun (WGS) entry which is preliminary data.</text>
</comment>
<dbReference type="SMART" id="SM00448">
    <property type="entry name" value="REC"/>
    <property type="match status" value="1"/>
</dbReference>
<comment type="catalytic activity">
    <reaction evidence="1">
        <text>ATP + protein L-histidine = ADP + protein N-phospho-L-histidine.</text>
        <dbReference type="EC" id="2.7.13.3"/>
    </reaction>
</comment>
<dbReference type="CDD" id="cd00082">
    <property type="entry name" value="HisKA"/>
    <property type="match status" value="1"/>
</dbReference>
<comment type="subcellular location">
    <subcellularLocation>
        <location evidence="2">Cell membrane</location>
        <topology evidence="2">Multi-pass membrane protein</topology>
    </subcellularLocation>
</comment>
<keyword evidence="4" id="KW-1003">Cell membrane</keyword>
<dbReference type="InterPro" id="IPR029787">
    <property type="entry name" value="Nucleotide_cyclase"/>
</dbReference>
<dbReference type="InterPro" id="IPR005467">
    <property type="entry name" value="His_kinase_dom"/>
</dbReference>
<dbReference type="Pfam" id="PF00072">
    <property type="entry name" value="Response_reg"/>
    <property type="match status" value="1"/>
</dbReference>
<evidence type="ECO:0000256" key="15">
    <source>
        <dbReference type="SAM" id="MobiDB-lite"/>
    </source>
</evidence>
<dbReference type="Gene3D" id="3.40.50.2300">
    <property type="match status" value="1"/>
</dbReference>
<dbReference type="Pfam" id="PF02743">
    <property type="entry name" value="dCache_1"/>
    <property type="match status" value="1"/>
</dbReference>
<dbReference type="GO" id="GO:0004016">
    <property type="term" value="F:adenylate cyclase activity"/>
    <property type="evidence" value="ECO:0007669"/>
    <property type="project" value="UniProtKB-ARBA"/>
</dbReference>
<dbReference type="InterPro" id="IPR004358">
    <property type="entry name" value="Sig_transdc_His_kin-like_C"/>
</dbReference>
<evidence type="ECO:0000256" key="5">
    <source>
        <dbReference type="ARBA" id="ARBA00022553"/>
    </source>
</evidence>
<evidence type="ECO:0000256" key="2">
    <source>
        <dbReference type="ARBA" id="ARBA00004651"/>
    </source>
</evidence>
<dbReference type="InterPro" id="IPR003594">
    <property type="entry name" value="HATPase_dom"/>
</dbReference>
<keyword evidence="13" id="KW-0802">TPR repeat</keyword>
<dbReference type="SMART" id="SM00387">
    <property type="entry name" value="HATPase_c"/>
    <property type="match status" value="1"/>
</dbReference>
<dbReference type="CDD" id="cd16922">
    <property type="entry name" value="HATPase_EvgS-ArcB-TorS-like"/>
    <property type="match status" value="1"/>
</dbReference>
<evidence type="ECO:0000256" key="16">
    <source>
        <dbReference type="SAM" id="Phobius"/>
    </source>
</evidence>
<feature type="domain" description="HAMP" evidence="20">
    <location>
        <begin position="375"/>
        <end position="427"/>
    </location>
</feature>
<evidence type="ECO:0000256" key="1">
    <source>
        <dbReference type="ARBA" id="ARBA00000085"/>
    </source>
</evidence>
<keyword evidence="6" id="KW-0808">Transferase</keyword>
<dbReference type="Gene3D" id="3.30.70.1230">
    <property type="entry name" value="Nucleotide cyclase"/>
    <property type="match status" value="1"/>
</dbReference>
<evidence type="ECO:0000259" key="20">
    <source>
        <dbReference type="PROSITE" id="PS50885"/>
    </source>
</evidence>
<dbReference type="CDD" id="cd07302">
    <property type="entry name" value="CHD"/>
    <property type="match status" value="1"/>
</dbReference>
<dbReference type="GO" id="GO:0005886">
    <property type="term" value="C:plasma membrane"/>
    <property type="evidence" value="ECO:0007669"/>
    <property type="project" value="UniProtKB-SubCell"/>
</dbReference>
<dbReference type="CDD" id="cd12913">
    <property type="entry name" value="PDC1_MCP_like"/>
    <property type="match status" value="1"/>
</dbReference>
<dbReference type="GO" id="GO:0009190">
    <property type="term" value="P:cyclic nucleotide biosynthetic process"/>
    <property type="evidence" value="ECO:0007669"/>
    <property type="project" value="InterPro"/>
</dbReference>
<dbReference type="PROSITE" id="PS50110">
    <property type="entry name" value="RESPONSE_REGULATORY"/>
    <property type="match status" value="1"/>
</dbReference>
<protein>
    <recommendedName>
        <fullName evidence="3">histidine kinase</fullName>
        <ecNumber evidence="3">2.7.13.3</ecNumber>
    </recommendedName>
</protein>
<evidence type="ECO:0000256" key="7">
    <source>
        <dbReference type="ARBA" id="ARBA00022692"/>
    </source>
</evidence>
<dbReference type="PANTHER" id="PTHR43047">
    <property type="entry name" value="TWO-COMPONENT HISTIDINE PROTEIN KINASE"/>
    <property type="match status" value="1"/>
</dbReference>
<evidence type="ECO:0000259" key="18">
    <source>
        <dbReference type="PROSITE" id="PS50110"/>
    </source>
</evidence>
<proteinExistence type="predicted"/>
<dbReference type="Pfam" id="PF00211">
    <property type="entry name" value="Guanylate_cyc"/>
    <property type="match status" value="1"/>
</dbReference>
<feature type="modified residue" description="4-aspartylphosphate" evidence="12">
    <location>
        <position position="867"/>
    </location>
</feature>
<dbReference type="PROSITE" id="PS50109">
    <property type="entry name" value="HIS_KIN"/>
    <property type="match status" value="1"/>
</dbReference>
<dbReference type="PROSITE" id="PS50005">
    <property type="entry name" value="TPR"/>
    <property type="match status" value="1"/>
</dbReference>
<dbReference type="SUPFAM" id="SSF47384">
    <property type="entry name" value="Homodimeric domain of signal transducing histidine kinase"/>
    <property type="match status" value="1"/>
</dbReference>
<evidence type="ECO:0000256" key="11">
    <source>
        <dbReference type="ARBA" id="ARBA00023136"/>
    </source>
</evidence>
<dbReference type="EC" id="2.7.13.3" evidence="3"/>
<dbReference type="InterPro" id="IPR011006">
    <property type="entry name" value="CheY-like_superfamily"/>
</dbReference>
<feature type="region of interest" description="Disordered" evidence="15">
    <location>
        <begin position="627"/>
        <end position="656"/>
    </location>
</feature>
<feature type="compositionally biased region" description="Low complexity" evidence="15">
    <location>
        <begin position="644"/>
        <end position="656"/>
    </location>
</feature>
<feature type="transmembrane region" description="Helical" evidence="16">
    <location>
        <begin position="20"/>
        <end position="43"/>
    </location>
</feature>
<dbReference type="SUPFAM" id="SSF55073">
    <property type="entry name" value="Nucleotide cyclase"/>
    <property type="match status" value="1"/>
</dbReference>
<evidence type="ECO:0000256" key="6">
    <source>
        <dbReference type="ARBA" id="ARBA00022679"/>
    </source>
</evidence>
<keyword evidence="5 12" id="KW-0597">Phosphoprotein</keyword>
<dbReference type="Gene3D" id="3.30.450.20">
    <property type="entry name" value="PAS domain"/>
    <property type="match status" value="1"/>
</dbReference>
<evidence type="ECO:0000256" key="3">
    <source>
        <dbReference type="ARBA" id="ARBA00012438"/>
    </source>
</evidence>
<evidence type="ECO:0000256" key="13">
    <source>
        <dbReference type="PROSITE-ProRule" id="PRU00339"/>
    </source>
</evidence>
<sequence length="1213" mass="133867">MSTPPHPRSSPSGSRQLSLRFVLVVSFVLQIAAAVGLTTALSWRNGEKAVDDLASQLSEEAANRIREHVQTYLLQPNLLQRDSRSNLFYGDVALSDSQTIARHFWHQIRASDGITSIYLGYPDGTFVGIQERNNGQTVLWEVTPETLPQRQTYRLNEAGERREQLSSQFYDPRGRPWYQAVVKNRHASWSPIYEFASQDYSVLGITLAAPIHGDRGKLRGVLALDLTLEQISGYLRTLNISPNGEAFIIERTGDIVATSADELPFLTLDSGAQTRLPATASKEPIIRETAQYLIEEYGSLEQVNTAQQFTYDLDGQDQLVQIVPFRDGRGLDWLIVTAIPEADFKGQIAENTRNTLLLCLLSLIVASIIAGITARWVAQPIHRLSEASKKLAVGTWDSPLPNGRFQELSELSHSFESMAQQLKQSFEQLENHNQELKRLDKLKDEFLANTSHELRTPLNGIIGLAESLIDGASGPQTRQTKGNLAMIVASGKRLSALVDDILDFAQLQQDRVEIHPRPVGVREAAEVVLTLSRPLAREKKVQLINAVSPKLPPVLADENRLQQILHNLVANAVKFTDYGMVGISAQIIRQDEAQPVMLSANLPSICPRPQHFDELLSASGAHRIVRQSYSPSDDNHPHQNDPGAIAATTTSPSSALPDAADASAINTNTAGYYLAITVSDTGIGIPEDKLERIFEPFVQADGSTARVYGGMGIGLAVSQKLVELQGGTFQVLSAVGVGSQFTFTLPITTQAPGLAIADSGLSGLTAERSRLSLTRLQPEPVVLADETSTATETSAAIEVSSAANDVADAVLARSNFSILVVDDEPINRQVIRNHLAVHNYRVTQAGSGPEALALLENGLQPDAILLDVMMPQMTGFEVCRQLRETYPAHVLPIMMLTAKNQVGDLVAGLSAGANDYLTKPISKNELLARLKTHLYLAKINQAYGRFVPREFLQFLEKESIVEVELGNHVERQMSVVFADIRDFTTLSEQMSPADNFKFLNAFLSRMEPAIAEHHGFVDKYIGDAIMALFSRGADDALQAAIEMLRRLDEYNAERSQYHKSALEFGIGINTGTVMLGTVGGRNRMDSTAISDTVNVAARIERMTRIYSANLLISHHTFLELSDSNRYAMRVIDRVQVKGKVAYVSVYEVFEPDPPEQRVGKLKSRTDFEIGLAYFYQNRFAEAQQRFQRCLEICSTDKVAESYYERCGHLLEPL</sequence>
<organism evidence="21 22">
    <name type="scientific">Leptolyngbya iicbica LK</name>
    <dbReference type="NCBI Taxonomy" id="2294035"/>
    <lineage>
        <taxon>Bacteria</taxon>
        <taxon>Bacillati</taxon>
        <taxon>Cyanobacteriota</taxon>
        <taxon>Cyanophyceae</taxon>
        <taxon>Leptolyngbyales</taxon>
        <taxon>Leptolyngbyaceae</taxon>
        <taxon>Leptolyngbya group</taxon>
        <taxon>Leptolyngbya</taxon>
        <taxon>Leptolyngbya iicbica</taxon>
    </lineage>
</organism>
<evidence type="ECO:0000256" key="9">
    <source>
        <dbReference type="ARBA" id="ARBA00022989"/>
    </source>
</evidence>
<dbReference type="EMBL" id="QVFV01000005">
    <property type="protein sequence ID" value="RZM76610.1"/>
    <property type="molecule type" value="Genomic_DNA"/>
</dbReference>
<dbReference type="InterPro" id="IPR036097">
    <property type="entry name" value="HisK_dim/P_sf"/>
</dbReference>
<feature type="coiled-coil region" evidence="14">
    <location>
        <begin position="415"/>
        <end position="449"/>
    </location>
</feature>
<gene>
    <name evidence="21" type="ORF">DYY88_18280</name>
</gene>
<dbReference type="Pfam" id="PF00672">
    <property type="entry name" value="HAMP"/>
    <property type="match status" value="1"/>
</dbReference>
<dbReference type="Pfam" id="PF00512">
    <property type="entry name" value="HisKA"/>
    <property type="match status" value="1"/>
</dbReference>
<keyword evidence="11 16" id="KW-0472">Membrane</keyword>
<dbReference type="Pfam" id="PF02518">
    <property type="entry name" value="HATPase_c"/>
    <property type="match status" value="1"/>
</dbReference>
<keyword evidence="22" id="KW-1185">Reference proteome</keyword>
<dbReference type="Proteomes" id="UP000292459">
    <property type="component" value="Unassembled WGS sequence"/>
</dbReference>
<reference evidence="21 22" key="1">
    <citation type="submission" date="2018-11" db="EMBL/GenBank/DDBJ databases">
        <title>Whole genome sequencing of an environmental sample.</title>
        <authorList>
            <person name="Sarangi A.N."/>
            <person name="Singh D."/>
            <person name="Tripathy S."/>
        </authorList>
    </citation>
    <scope>NUCLEOTIDE SEQUENCE [LARGE SCALE GENOMIC DNA]</scope>
    <source>
        <strain evidence="21 22">Lakshadweep</strain>
    </source>
</reference>
<keyword evidence="14" id="KW-0175">Coiled coil</keyword>
<dbReference type="PROSITE" id="PS50885">
    <property type="entry name" value="HAMP"/>
    <property type="match status" value="1"/>
</dbReference>
<keyword evidence="7 16" id="KW-0812">Transmembrane</keyword>
<feature type="domain" description="Guanylate cyclase" evidence="19">
    <location>
        <begin position="974"/>
        <end position="1100"/>
    </location>
</feature>
<dbReference type="Gene3D" id="1.10.287.130">
    <property type="match status" value="1"/>
</dbReference>
<keyword evidence="8" id="KW-0418">Kinase</keyword>
<dbReference type="SMART" id="SM00044">
    <property type="entry name" value="CYCc"/>
    <property type="match status" value="1"/>
</dbReference>
<dbReference type="SUPFAM" id="SSF55874">
    <property type="entry name" value="ATPase domain of HSP90 chaperone/DNA topoisomerase II/histidine kinase"/>
    <property type="match status" value="1"/>
</dbReference>